<feature type="transmembrane region" description="Helical" evidence="11">
    <location>
        <begin position="146"/>
        <end position="168"/>
    </location>
</feature>
<evidence type="ECO:0000256" key="1">
    <source>
        <dbReference type="ARBA" id="ARBA00004141"/>
    </source>
</evidence>
<dbReference type="GO" id="GO:0005794">
    <property type="term" value="C:Golgi apparatus"/>
    <property type="evidence" value="ECO:0007669"/>
    <property type="project" value="TreeGrafter"/>
</dbReference>
<protein>
    <recommendedName>
        <fullName evidence="11">Palmitoyltransferase</fullName>
        <ecNumber evidence="11">2.3.1.225</ecNumber>
    </recommendedName>
</protein>
<evidence type="ECO:0000256" key="7">
    <source>
        <dbReference type="ARBA" id="ARBA00023288"/>
    </source>
</evidence>
<evidence type="ECO:0000256" key="3">
    <source>
        <dbReference type="ARBA" id="ARBA00022692"/>
    </source>
</evidence>
<name>A0AAX4HDR0_9ASCO</name>
<dbReference type="AlphaFoldDB" id="A0AAX4HDR0"/>
<keyword evidence="7" id="KW-0449">Lipoprotein</keyword>
<gene>
    <name evidence="14" type="ORF">PUMCH_004040</name>
</gene>
<comment type="similarity">
    <text evidence="9">Belongs to the DHHC palmitoyltransferase family. PFA5 subfamily.</text>
</comment>
<feature type="transmembrane region" description="Helical" evidence="11">
    <location>
        <begin position="41"/>
        <end position="65"/>
    </location>
</feature>
<evidence type="ECO:0000256" key="11">
    <source>
        <dbReference type="RuleBase" id="RU079119"/>
    </source>
</evidence>
<keyword evidence="15" id="KW-1185">Reference proteome</keyword>
<evidence type="ECO:0000256" key="8">
    <source>
        <dbReference type="ARBA" id="ARBA00023315"/>
    </source>
</evidence>
<evidence type="ECO:0000256" key="6">
    <source>
        <dbReference type="ARBA" id="ARBA00023139"/>
    </source>
</evidence>
<dbReference type="InterPro" id="IPR001594">
    <property type="entry name" value="Palmitoyltrfase_DHHC"/>
</dbReference>
<feature type="transmembrane region" description="Helical" evidence="11">
    <location>
        <begin position="7"/>
        <end position="29"/>
    </location>
</feature>
<comment type="catalytic activity">
    <reaction evidence="10 11">
        <text>L-cysteinyl-[protein] + hexadecanoyl-CoA = S-hexadecanoyl-L-cysteinyl-[protein] + CoA</text>
        <dbReference type="Rhea" id="RHEA:36683"/>
        <dbReference type="Rhea" id="RHEA-COMP:10131"/>
        <dbReference type="Rhea" id="RHEA-COMP:11032"/>
        <dbReference type="ChEBI" id="CHEBI:29950"/>
        <dbReference type="ChEBI" id="CHEBI:57287"/>
        <dbReference type="ChEBI" id="CHEBI:57379"/>
        <dbReference type="ChEBI" id="CHEBI:74151"/>
        <dbReference type="EC" id="2.3.1.225"/>
    </reaction>
</comment>
<evidence type="ECO:0000313" key="14">
    <source>
        <dbReference type="EMBL" id="WPK26680.1"/>
    </source>
</evidence>
<evidence type="ECO:0000256" key="10">
    <source>
        <dbReference type="ARBA" id="ARBA00048048"/>
    </source>
</evidence>
<dbReference type="GO" id="GO:0016020">
    <property type="term" value="C:membrane"/>
    <property type="evidence" value="ECO:0007669"/>
    <property type="project" value="UniProtKB-SubCell"/>
</dbReference>
<evidence type="ECO:0000256" key="9">
    <source>
        <dbReference type="ARBA" id="ARBA00038298"/>
    </source>
</evidence>
<dbReference type="PANTHER" id="PTHR22883">
    <property type="entry name" value="ZINC FINGER DHHC DOMAIN CONTAINING PROTEIN"/>
    <property type="match status" value="1"/>
</dbReference>
<evidence type="ECO:0000259" key="13">
    <source>
        <dbReference type="Pfam" id="PF01529"/>
    </source>
</evidence>
<dbReference type="Proteomes" id="UP001338582">
    <property type="component" value="Chromosome 5"/>
</dbReference>
<keyword evidence="3 11" id="KW-0812">Transmembrane</keyword>
<dbReference type="KEGG" id="asau:88175103"/>
<evidence type="ECO:0000313" key="15">
    <source>
        <dbReference type="Proteomes" id="UP001338582"/>
    </source>
</evidence>
<keyword evidence="8 11" id="KW-0012">Acyltransferase</keyword>
<accession>A0AAX4HDR0</accession>
<feature type="domain" description="Palmitoyltransferase DHHC" evidence="13">
    <location>
        <begin position="98"/>
        <end position="214"/>
    </location>
</feature>
<evidence type="ECO:0000256" key="12">
    <source>
        <dbReference type="SAM" id="MobiDB-lite"/>
    </source>
</evidence>
<evidence type="ECO:0000256" key="4">
    <source>
        <dbReference type="ARBA" id="ARBA00022989"/>
    </source>
</evidence>
<comment type="domain">
    <text evidence="11">The DHHC domain is required for palmitoyltransferase activity.</text>
</comment>
<dbReference type="GO" id="GO:0006612">
    <property type="term" value="P:protein targeting to membrane"/>
    <property type="evidence" value="ECO:0007669"/>
    <property type="project" value="TreeGrafter"/>
</dbReference>
<dbReference type="EC" id="2.3.1.225" evidence="11"/>
<dbReference type="GeneID" id="88175103"/>
<dbReference type="InterPro" id="IPR039859">
    <property type="entry name" value="PFA4/ZDH16/20/ERF2-like"/>
</dbReference>
<evidence type="ECO:0000256" key="2">
    <source>
        <dbReference type="ARBA" id="ARBA00022679"/>
    </source>
</evidence>
<organism evidence="14 15">
    <name type="scientific">Australozyma saopauloensis</name>
    <dbReference type="NCBI Taxonomy" id="291208"/>
    <lineage>
        <taxon>Eukaryota</taxon>
        <taxon>Fungi</taxon>
        <taxon>Dikarya</taxon>
        <taxon>Ascomycota</taxon>
        <taxon>Saccharomycotina</taxon>
        <taxon>Pichiomycetes</taxon>
        <taxon>Metschnikowiaceae</taxon>
        <taxon>Australozyma</taxon>
    </lineage>
</organism>
<dbReference type="GO" id="GO:0019706">
    <property type="term" value="F:protein-cysteine S-palmitoyltransferase activity"/>
    <property type="evidence" value="ECO:0007669"/>
    <property type="project" value="UniProtKB-EC"/>
</dbReference>
<feature type="transmembrane region" description="Helical" evidence="11">
    <location>
        <begin position="174"/>
        <end position="197"/>
    </location>
</feature>
<keyword evidence="6" id="KW-0564">Palmitate</keyword>
<dbReference type="PROSITE" id="PS50216">
    <property type="entry name" value="DHHC"/>
    <property type="match status" value="1"/>
</dbReference>
<dbReference type="RefSeq" id="XP_062879061.1">
    <property type="nucleotide sequence ID" value="XM_063022991.1"/>
</dbReference>
<dbReference type="PANTHER" id="PTHR22883:SF23">
    <property type="entry name" value="PALMITOYLTRANSFERASE ZDHHC6"/>
    <property type="match status" value="1"/>
</dbReference>
<feature type="region of interest" description="Disordered" evidence="12">
    <location>
        <begin position="351"/>
        <end position="374"/>
    </location>
</feature>
<keyword evidence="2 11" id="KW-0808">Transferase</keyword>
<dbReference type="Pfam" id="PF01529">
    <property type="entry name" value="DHHC"/>
    <property type="match status" value="1"/>
</dbReference>
<sequence>MNTWRRAIVPLVVVAIFAYCTYVSFHVVAYRILFVAGLRAAAIALWCILALALPLIGVYWGVILLRGPGKLPEELLLLPGLESGEFLSFLCDLLGFPLYCSHCQRLKPERSFHLSIVGVCVPRYDHYCVWLGAVVGRDNLVPFLKFVQLVAVYSFMSFCYAAVCIKRAVGDETLLPHILIVLVLTFFMGFMLAGLWITTTMQMAQATTTLDVLTKKNAATYKRSLAVENPSWLRKALVPPPRRFEDGVRYVNVQDGDSRAVVSYHVTETPYSFGVSANMVHAFLHFNNLRDGSPTRVISGSEAFQVWLLYFLPIIDLYYWNRLAKSDANTYESYSDDFGVSFMEQVQQKLEKGDSVKPNYIPDPTLQPKQSLNN</sequence>
<evidence type="ECO:0000256" key="5">
    <source>
        <dbReference type="ARBA" id="ARBA00023136"/>
    </source>
</evidence>
<comment type="subcellular location">
    <subcellularLocation>
        <location evidence="1">Membrane</location>
        <topology evidence="1">Multi-pass membrane protein</topology>
    </subcellularLocation>
</comment>
<keyword evidence="4 11" id="KW-1133">Transmembrane helix</keyword>
<dbReference type="GO" id="GO:0005783">
    <property type="term" value="C:endoplasmic reticulum"/>
    <property type="evidence" value="ECO:0007669"/>
    <property type="project" value="TreeGrafter"/>
</dbReference>
<proteinExistence type="inferred from homology"/>
<keyword evidence="5 11" id="KW-0472">Membrane</keyword>
<reference evidence="14 15" key="1">
    <citation type="submission" date="2023-10" db="EMBL/GenBank/DDBJ databases">
        <title>Draft Genome Sequence of Candida saopaulonensis from a very Premature Infant with Sepsis.</title>
        <authorList>
            <person name="Ning Y."/>
            <person name="Dai R."/>
            <person name="Xiao M."/>
            <person name="Xu Y."/>
            <person name="Yan Q."/>
            <person name="Zhang L."/>
        </authorList>
    </citation>
    <scope>NUCLEOTIDE SEQUENCE [LARGE SCALE GENOMIC DNA]</scope>
    <source>
        <strain evidence="14 15">19XY460</strain>
    </source>
</reference>
<dbReference type="EMBL" id="CP138898">
    <property type="protein sequence ID" value="WPK26680.1"/>
    <property type="molecule type" value="Genomic_DNA"/>
</dbReference>